<feature type="domain" description="CFEM" evidence="12">
    <location>
        <begin position="21"/>
        <end position="144"/>
    </location>
</feature>
<feature type="binding site" description="axial binding residue" evidence="9">
    <location>
        <position position="72"/>
    </location>
    <ligand>
        <name>heme</name>
        <dbReference type="ChEBI" id="CHEBI:30413"/>
    </ligand>
    <ligandPart>
        <name>Fe</name>
        <dbReference type="ChEBI" id="CHEBI:18248"/>
    </ligandPart>
</feature>
<keyword evidence="8" id="KW-0449">Lipoprotein</keyword>
<dbReference type="GO" id="GO:0005576">
    <property type="term" value="C:extracellular region"/>
    <property type="evidence" value="ECO:0007669"/>
    <property type="project" value="UniProtKB-SubCell"/>
</dbReference>
<proteinExistence type="inferred from homology"/>
<evidence type="ECO:0000256" key="2">
    <source>
        <dbReference type="ARBA" id="ARBA00004613"/>
    </source>
</evidence>
<keyword evidence="5" id="KW-0336">GPI-anchor</keyword>
<keyword evidence="9" id="KW-0479">Metal-binding</keyword>
<evidence type="ECO:0000313" key="13">
    <source>
        <dbReference type="EMBL" id="OWP07545.1"/>
    </source>
</evidence>
<protein>
    <recommendedName>
        <fullName evidence="12">CFEM domain-containing protein</fullName>
    </recommendedName>
</protein>
<keyword evidence="6 11" id="KW-0732">Signal</keyword>
<comment type="caution">
    <text evidence="9">Lacks conserved residue(s) required for the propagation of feature annotation.</text>
</comment>
<feature type="chain" id="PRO_5013188579" description="CFEM domain-containing protein" evidence="11">
    <location>
        <begin position="22"/>
        <end position="263"/>
    </location>
</feature>
<evidence type="ECO:0000256" key="1">
    <source>
        <dbReference type="ARBA" id="ARBA00004589"/>
    </source>
</evidence>
<keyword evidence="10" id="KW-0472">Membrane</keyword>
<gene>
    <name evidence="13" type="ORF">B2J93_8997</name>
</gene>
<accession>A0A218ZJN8</accession>
<keyword evidence="5" id="KW-0325">Glycoprotein</keyword>
<keyword evidence="9" id="KW-0349">Heme</keyword>
<evidence type="ECO:0000256" key="5">
    <source>
        <dbReference type="ARBA" id="ARBA00022622"/>
    </source>
</evidence>
<dbReference type="InterPro" id="IPR008427">
    <property type="entry name" value="Extracellular_membr_CFEM_dom"/>
</dbReference>
<keyword evidence="10" id="KW-0812">Transmembrane</keyword>
<dbReference type="Proteomes" id="UP000242519">
    <property type="component" value="Unassembled WGS sequence"/>
</dbReference>
<evidence type="ECO:0000313" key="14">
    <source>
        <dbReference type="Proteomes" id="UP000242519"/>
    </source>
</evidence>
<dbReference type="PROSITE" id="PS52012">
    <property type="entry name" value="CFEM"/>
    <property type="match status" value="1"/>
</dbReference>
<evidence type="ECO:0000256" key="10">
    <source>
        <dbReference type="SAM" id="Phobius"/>
    </source>
</evidence>
<keyword evidence="9" id="KW-0408">Iron</keyword>
<evidence type="ECO:0000256" key="7">
    <source>
        <dbReference type="ARBA" id="ARBA00023157"/>
    </source>
</evidence>
<feature type="signal peptide" evidence="11">
    <location>
        <begin position="1"/>
        <end position="21"/>
    </location>
</feature>
<dbReference type="EMBL" id="MZNU01000003">
    <property type="protein sequence ID" value="OWP07545.1"/>
    <property type="molecule type" value="Genomic_DNA"/>
</dbReference>
<comment type="similarity">
    <text evidence="3">Belongs to the RBT5 family.</text>
</comment>
<keyword evidence="4" id="KW-0964">Secreted</keyword>
<evidence type="ECO:0000256" key="3">
    <source>
        <dbReference type="ARBA" id="ARBA00010031"/>
    </source>
</evidence>
<name>A0A218ZJN8_9HELO</name>
<organism evidence="13 14">
    <name type="scientific">Diplocarpon coronariae</name>
    <dbReference type="NCBI Taxonomy" id="2795749"/>
    <lineage>
        <taxon>Eukaryota</taxon>
        <taxon>Fungi</taxon>
        <taxon>Dikarya</taxon>
        <taxon>Ascomycota</taxon>
        <taxon>Pezizomycotina</taxon>
        <taxon>Leotiomycetes</taxon>
        <taxon>Helotiales</taxon>
        <taxon>Drepanopezizaceae</taxon>
        <taxon>Diplocarpon</taxon>
    </lineage>
</organism>
<dbReference type="InParanoid" id="A0A218ZJN8"/>
<evidence type="ECO:0000256" key="4">
    <source>
        <dbReference type="ARBA" id="ARBA00022525"/>
    </source>
</evidence>
<reference evidence="13 14" key="1">
    <citation type="submission" date="2017-04" db="EMBL/GenBank/DDBJ databases">
        <title>Draft genome sequence of Marssonina coronaria NL1: causal agent of apple blotch.</title>
        <authorList>
            <person name="Cheng Q."/>
        </authorList>
    </citation>
    <scope>NUCLEOTIDE SEQUENCE [LARGE SCALE GENOMIC DNA]</scope>
    <source>
        <strain evidence="13 14">NL1</strain>
    </source>
</reference>
<keyword evidence="7" id="KW-1015">Disulfide bond</keyword>
<evidence type="ECO:0000259" key="12">
    <source>
        <dbReference type="PROSITE" id="PS52012"/>
    </source>
</evidence>
<dbReference type="OrthoDB" id="5426355at2759"/>
<evidence type="ECO:0000256" key="9">
    <source>
        <dbReference type="PROSITE-ProRule" id="PRU01356"/>
    </source>
</evidence>
<evidence type="ECO:0000256" key="6">
    <source>
        <dbReference type="ARBA" id="ARBA00022729"/>
    </source>
</evidence>
<dbReference type="GO" id="GO:0098552">
    <property type="term" value="C:side of membrane"/>
    <property type="evidence" value="ECO:0007669"/>
    <property type="project" value="UniProtKB-KW"/>
</dbReference>
<comment type="subcellular location">
    <subcellularLocation>
        <location evidence="1">Membrane</location>
        <topology evidence="1">Lipid-anchor</topology>
        <topology evidence="1">GPI-anchor</topology>
    </subcellularLocation>
    <subcellularLocation>
        <location evidence="2">Secreted</location>
    </subcellularLocation>
</comment>
<sequence>MHKSAATFLISLLSIASSAIAQTNTDTAPAAGASPDGVIVPFGSGLPACASKCGPLFDVQGKCSPPALATVDNSCFCTDTRLSALNNDNGVSSVCGATSCTAAADLTAVSNWYKGLCGTSSVKPTAAATGATAIATATASSTSTPKAPSSGSGNRSWISGHYQWVIMICVIFVAIVGGWIGACLLRRRYLRKREREIEMRPPVAWGPHQMQGVTGGYGDGVVDSQGPPRSAGGHAKEFAAANVVPAQATTAKSLQKKNRFLLI</sequence>
<evidence type="ECO:0000256" key="11">
    <source>
        <dbReference type="SAM" id="SignalP"/>
    </source>
</evidence>
<dbReference type="GO" id="GO:0046872">
    <property type="term" value="F:metal ion binding"/>
    <property type="evidence" value="ECO:0007669"/>
    <property type="project" value="UniProtKB-UniRule"/>
</dbReference>
<comment type="caution">
    <text evidence="13">The sequence shown here is derived from an EMBL/GenBank/DDBJ whole genome shotgun (WGS) entry which is preliminary data.</text>
</comment>
<dbReference type="AlphaFoldDB" id="A0A218ZJN8"/>
<keyword evidence="10" id="KW-1133">Transmembrane helix</keyword>
<evidence type="ECO:0000256" key="8">
    <source>
        <dbReference type="ARBA" id="ARBA00023288"/>
    </source>
</evidence>
<keyword evidence="14" id="KW-1185">Reference proteome</keyword>
<feature type="transmembrane region" description="Helical" evidence="10">
    <location>
        <begin position="164"/>
        <end position="185"/>
    </location>
</feature>